<dbReference type="GO" id="GO:0003677">
    <property type="term" value="F:DNA binding"/>
    <property type="evidence" value="ECO:0007669"/>
    <property type="project" value="InterPro"/>
</dbReference>
<dbReference type="InterPro" id="IPR051839">
    <property type="entry name" value="RD_transcriptional_regulator"/>
</dbReference>
<dbReference type="AlphaFoldDB" id="A0A0D0RVM2"/>
<gene>
    <name evidence="2" type="ORF">PFLU3_09880</name>
</gene>
<dbReference type="Proteomes" id="UP000032210">
    <property type="component" value="Unassembled WGS sequence"/>
</dbReference>
<organism evidence="2 3">
    <name type="scientific">Pseudomonas fluorescens</name>
    <dbReference type="NCBI Taxonomy" id="294"/>
    <lineage>
        <taxon>Bacteria</taxon>
        <taxon>Pseudomonadati</taxon>
        <taxon>Pseudomonadota</taxon>
        <taxon>Gammaproteobacteria</taxon>
        <taxon>Pseudomonadales</taxon>
        <taxon>Pseudomonadaceae</taxon>
        <taxon>Pseudomonas</taxon>
    </lineage>
</organism>
<dbReference type="PANTHER" id="PTHR33215:SF13">
    <property type="entry name" value="PROTEIN DISTAL ANTENNA"/>
    <property type="match status" value="1"/>
</dbReference>
<comment type="caution">
    <text evidence="2">The sequence shown here is derived from an EMBL/GenBank/DDBJ whole genome shotgun (WGS) entry which is preliminary data.</text>
</comment>
<dbReference type="PANTHER" id="PTHR33215">
    <property type="entry name" value="PROTEIN DISTAL ANTENNA"/>
    <property type="match status" value="1"/>
</dbReference>
<reference evidence="2 3" key="1">
    <citation type="submission" date="2015-01" db="EMBL/GenBank/DDBJ databases">
        <title>Genome sequence of the beneficial rhizobacterium Pseudomonas fluorescens 2-79.</title>
        <authorList>
            <person name="Thuermer A."/>
            <person name="Daniel R."/>
        </authorList>
    </citation>
    <scope>NUCLEOTIDE SEQUENCE [LARGE SCALE GENOMIC DNA]</scope>
    <source>
        <strain evidence="2 3">2-79</strain>
    </source>
</reference>
<dbReference type="InterPro" id="IPR009057">
    <property type="entry name" value="Homeodomain-like_sf"/>
</dbReference>
<sequence length="125" mass="14479">MSNPRYPEEFKIQAVNQVIEKKLPVAGVAARLGVSTHSLYAWIKRYSKPQEERQQDDDQHAELRHLRAELKCVTEERDILKKPPRTLPRSAVEVRLYQTASRRLLHSTALPDAESPSQWLLRLVV</sequence>
<dbReference type="GO" id="GO:0006313">
    <property type="term" value="P:DNA transposition"/>
    <property type="evidence" value="ECO:0007669"/>
    <property type="project" value="InterPro"/>
</dbReference>
<dbReference type="EMBL" id="JXCQ01000006">
    <property type="protein sequence ID" value="KIR23637.1"/>
    <property type="molecule type" value="Genomic_DNA"/>
</dbReference>
<dbReference type="Gene3D" id="1.10.10.60">
    <property type="entry name" value="Homeodomain-like"/>
    <property type="match status" value="1"/>
</dbReference>
<proteinExistence type="inferred from homology"/>
<name>A0A0D0RVM2_PSEFL</name>
<accession>A0A0D0RVM2</accession>
<comment type="similarity">
    <text evidence="1">Belongs to the transposase 8 family.</text>
</comment>
<dbReference type="Pfam" id="PF01527">
    <property type="entry name" value="HTH_Tnp_1"/>
    <property type="match status" value="1"/>
</dbReference>
<evidence type="ECO:0000313" key="2">
    <source>
        <dbReference type="EMBL" id="KIR23637.1"/>
    </source>
</evidence>
<dbReference type="SUPFAM" id="SSF46689">
    <property type="entry name" value="Homeodomain-like"/>
    <property type="match status" value="1"/>
</dbReference>
<evidence type="ECO:0000313" key="3">
    <source>
        <dbReference type="Proteomes" id="UP000032210"/>
    </source>
</evidence>
<evidence type="ECO:0000256" key="1">
    <source>
        <dbReference type="ARBA" id="ARBA00009964"/>
    </source>
</evidence>
<dbReference type="GO" id="GO:0004803">
    <property type="term" value="F:transposase activity"/>
    <property type="evidence" value="ECO:0007669"/>
    <property type="project" value="InterPro"/>
</dbReference>
<protein>
    <submittedName>
        <fullName evidence="2">Transposase</fullName>
    </submittedName>
</protein>
<dbReference type="InterPro" id="IPR002514">
    <property type="entry name" value="Transposase_8"/>
</dbReference>